<gene>
    <name evidence="1" type="ORF">LCGC14_2758600</name>
</gene>
<reference evidence="1" key="1">
    <citation type="journal article" date="2015" name="Nature">
        <title>Complex archaea that bridge the gap between prokaryotes and eukaryotes.</title>
        <authorList>
            <person name="Spang A."/>
            <person name="Saw J.H."/>
            <person name="Jorgensen S.L."/>
            <person name="Zaremba-Niedzwiedzka K."/>
            <person name="Martijn J."/>
            <person name="Lind A.E."/>
            <person name="van Eijk R."/>
            <person name="Schleper C."/>
            <person name="Guy L."/>
            <person name="Ettema T.J."/>
        </authorList>
    </citation>
    <scope>NUCLEOTIDE SEQUENCE</scope>
</reference>
<protein>
    <submittedName>
        <fullName evidence="1">Uncharacterized protein</fullName>
    </submittedName>
</protein>
<dbReference type="AlphaFoldDB" id="A0A0F8YZP2"/>
<evidence type="ECO:0000313" key="1">
    <source>
        <dbReference type="EMBL" id="KKK86902.1"/>
    </source>
</evidence>
<comment type="caution">
    <text evidence="1">The sequence shown here is derived from an EMBL/GenBank/DDBJ whole genome shotgun (WGS) entry which is preliminary data.</text>
</comment>
<sequence length="71" mass="8877">MTYKDWRKLWHETAKSLGWNIFFRWSKNKPILNKYSWILLHRLKRIDQRLAEVKDSTWCEAMVEILQREIK</sequence>
<accession>A0A0F8YZP2</accession>
<name>A0A0F8YZP2_9ZZZZ</name>
<dbReference type="EMBL" id="LAZR01050646">
    <property type="protein sequence ID" value="KKK86902.1"/>
    <property type="molecule type" value="Genomic_DNA"/>
</dbReference>
<proteinExistence type="predicted"/>
<organism evidence="1">
    <name type="scientific">marine sediment metagenome</name>
    <dbReference type="NCBI Taxonomy" id="412755"/>
    <lineage>
        <taxon>unclassified sequences</taxon>
        <taxon>metagenomes</taxon>
        <taxon>ecological metagenomes</taxon>
    </lineage>
</organism>